<dbReference type="PATRIC" id="fig|270351.6.peg.3587"/>
<evidence type="ECO:0000313" key="2">
    <source>
        <dbReference type="Proteomes" id="UP000035929"/>
    </source>
</evidence>
<name>A0A0J6S515_9HYPH</name>
<reference evidence="1 2" key="1">
    <citation type="submission" date="2015-03" db="EMBL/GenBank/DDBJ databases">
        <title>Genome sequencing of Methylobacterium aquaticum DSM16371 type strain.</title>
        <authorList>
            <person name="Chaudhry V."/>
            <person name="Patil P.B."/>
        </authorList>
    </citation>
    <scope>NUCLEOTIDE SEQUENCE [LARGE SCALE GENOMIC DNA]</scope>
    <source>
        <strain evidence="1 2">DSM 16371</strain>
    </source>
</reference>
<dbReference type="Gene3D" id="3.30.420.10">
    <property type="entry name" value="Ribonuclease H-like superfamily/Ribonuclease H"/>
    <property type="match status" value="1"/>
</dbReference>
<evidence type="ECO:0000313" key="1">
    <source>
        <dbReference type="EMBL" id="KMO28538.1"/>
    </source>
</evidence>
<proteinExistence type="predicted"/>
<dbReference type="Proteomes" id="UP000035929">
    <property type="component" value="Unassembled WGS sequence"/>
</dbReference>
<accession>A0A0J6S515</accession>
<dbReference type="EMBL" id="LABX01000243">
    <property type="protein sequence ID" value="KMO28538.1"/>
    <property type="molecule type" value="Genomic_DNA"/>
</dbReference>
<dbReference type="AlphaFoldDB" id="A0A0J6S515"/>
<sequence>MAYTGIILALDLASNTGVAEGRPGSTPRLYDKRLRQEGDDYEDTWGRAIGWIADRLYAERDAVASGDLRVVVEAPIMTGMGGNTNADSLLVTKGLWSCCTGFARARGVMVRRVAVSTVRAAFLGNGRLDGDTAKRRARDTCRALGWNPPSLDAADAGALWWWACSQWAPDLAPPVHPFLLKRGAA</sequence>
<dbReference type="RefSeq" id="WP_048466894.1">
    <property type="nucleotide sequence ID" value="NZ_LABX01000243.1"/>
</dbReference>
<dbReference type="InterPro" id="IPR036397">
    <property type="entry name" value="RNaseH_sf"/>
</dbReference>
<comment type="caution">
    <text evidence="1">The sequence shown here is derived from an EMBL/GenBank/DDBJ whole genome shotgun (WGS) entry which is preliminary data.</text>
</comment>
<protein>
    <submittedName>
        <fullName evidence="1">Uncharacterized protein</fullName>
    </submittedName>
</protein>
<organism evidence="1 2">
    <name type="scientific">Methylobacterium aquaticum</name>
    <dbReference type="NCBI Taxonomy" id="270351"/>
    <lineage>
        <taxon>Bacteria</taxon>
        <taxon>Pseudomonadati</taxon>
        <taxon>Pseudomonadota</taxon>
        <taxon>Alphaproteobacteria</taxon>
        <taxon>Hyphomicrobiales</taxon>
        <taxon>Methylobacteriaceae</taxon>
        <taxon>Methylobacterium</taxon>
    </lineage>
</organism>
<gene>
    <name evidence="1" type="ORF">VP06_27055</name>
</gene>
<dbReference type="OrthoDB" id="7993194at2"/>
<dbReference type="GO" id="GO:0003676">
    <property type="term" value="F:nucleic acid binding"/>
    <property type="evidence" value="ECO:0007669"/>
    <property type="project" value="InterPro"/>
</dbReference>